<reference evidence="1" key="1">
    <citation type="journal article" date="2015" name="Nature">
        <title>Complex archaea that bridge the gap between prokaryotes and eukaryotes.</title>
        <authorList>
            <person name="Spang A."/>
            <person name="Saw J.H."/>
            <person name="Jorgensen S.L."/>
            <person name="Zaremba-Niedzwiedzka K."/>
            <person name="Martijn J."/>
            <person name="Lind A.E."/>
            <person name="van Eijk R."/>
            <person name="Schleper C."/>
            <person name="Guy L."/>
            <person name="Ettema T.J."/>
        </authorList>
    </citation>
    <scope>NUCLEOTIDE SEQUENCE</scope>
</reference>
<evidence type="ECO:0000313" key="1">
    <source>
        <dbReference type="EMBL" id="KKL84458.1"/>
    </source>
</evidence>
<comment type="caution">
    <text evidence="1">The sequence shown here is derived from an EMBL/GenBank/DDBJ whole genome shotgun (WGS) entry which is preliminary data.</text>
</comment>
<sequence>MGDYKINGNIIPRPSSGRWVQRRPIDVQGDNRPLYAPVRTFELRWNIRSWEEWSVLVAEFDALQTTGTAVVEIPAYPTSTGVAFEFREYSGCTLGEPVAGPFFAEEYPTNIALIIGNLRTQ</sequence>
<dbReference type="EMBL" id="LAZR01021691">
    <property type="protein sequence ID" value="KKL84458.1"/>
    <property type="molecule type" value="Genomic_DNA"/>
</dbReference>
<protein>
    <submittedName>
        <fullName evidence="1">Uncharacterized protein</fullName>
    </submittedName>
</protein>
<organism evidence="1">
    <name type="scientific">marine sediment metagenome</name>
    <dbReference type="NCBI Taxonomy" id="412755"/>
    <lineage>
        <taxon>unclassified sequences</taxon>
        <taxon>metagenomes</taxon>
        <taxon>ecological metagenomes</taxon>
    </lineage>
</organism>
<dbReference type="AlphaFoldDB" id="A0A0F9FDY4"/>
<proteinExistence type="predicted"/>
<name>A0A0F9FDY4_9ZZZZ</name>
<accession>A0A0F9FDY4</accession>
<gene>
    <name evidence="1" type="ORF">LCGC14_1964530</name>
</gene>